<reference evidence="2" key="1">
    <citation type="submission" date="2016-10" db="EMBL/GenBank/DDBJ databases">
        <title>Sequence of Gallionella enrichment culture.</title>
        <authorList>
            <person name="Poehlein A."/>
            <person name="Muehling M."/>
            <person name="Daniel R."/>
        </authorList>
    </citation>
    <scope>NUCLEOTIDE SEQUENCE</scope>
</reference>
<accession>A0A1J5PNL0</accession>
<organism evidence="2">
    <name type="scientific">mine drainage metagenome</name>
    <dbReference type="NCBI Taxonomy" id="410659"/>
    <lineage>
        <taxon>unclassified sequences</taxon>
        <taxon>metagenomes</taxon>
        <taxon>ecological metagenomes</taxon>
    </lineage>
</organism>
<dbReference type="EMBL" id="MLJW01003293">
    <property type="protein sequence ID" value="OIQ72384.1"/>
    <property type="molecule type" value="Genomic_DNA"/>
</dbReference>
<protein>
    <submittedName>
        <fullName evidence="2">Uncharacterized protein</fullName>
    </submittedName>
</protein>
<dbReference type="AlphaFoldDB" id="A0A1J5PNL0"/>
<comment type="caution">
    <text evidence="2">The sequence shown here is derived from an EMBL/GenBank/DDBJ whole genome shotgun (WGS) entry which is preliminary data.</text>
</comment>
<feature type="region of interest" description="Disordered" evidence="1">
    <location>
        <begin position="1"/>
        <end position="27"/>
    </location>
</feature>
<evidence type="ECO:0000313" key="2">
    <source>
        <dbReference type="EMBL" id="OIQ72384.1"/>
    </source>
</evidence>
<evidence type="ECO:0000256" key="1">
    <source>
        <dbReference type="SAM" id="MobiDB-lite"/>
    </source>
</evidence>
<sequence>MTAGTLNDTGAVGEDGTPPDDGKVSEVIGAGLPPLVATEVPLAVA</sequence>
<proteinExistence type="predicted"/>
<name>A0A1J5PNL0_9ZZZZ</name>
<gene>
    <name evidence="2" type="ORF">GALL_459890</name>
</gene>